<name>A0AAD6T1K9_9AGAR</name>
<dbReference type="PANTHER" id="PTHR12459:SF6">
    <property type="entry name" value="GB|AAD46013.1"/>
    <property type="match status" value="1"/>
</dbReference>
<evidence type="ECO:0000256" key="2">
    <source>
        <dbReference type="SAM" id="Phobius"/>
    </source>
</evidence>
<organism evidence="3 4">
    <name type="scientific">Mycena alexandri</name>
    <dbReference type="NCBI Taxonomy" id="1745969"/>
    <lineage>
        <taxon>Eukaryota</taxon>
        <taxon>Fungi</taxon>
        <taxon>Dikarya</taxon>
        <taxon>Basidiomycota</taxon>
        <taxon>Agaricomycotina</taxon>
        <taxon>Agaricomycetes</taxon>
        <taxon>Agaricomycetidae</taxon>
        <taxon>Agaricales</taxon>
        <taxon>Marasmiineae</taxon>
        <taxon>Mycenaceae</taxon>
        <taxon>Mycena</taxon>
    </lineage>
</organism>
<protein>
    <recommendedName>
        <fullName evidence="5">Transmembrane protein 135 N-terminal domain-containing protein</fullName>
    </recommendedName>
</protein>
<sequence>MNRLETASPESSPYYQSRATSPDSDVPLSFTPRLNRPTMASFENLVALANYQERLKGARKIVWRDRGQPVVDLPTLRDCVQHAGKGAFRSATLAFNMRASLNLVLVLVRIHRTPRDNRLTVIRNAVFGTDSLRFAAMLGTFAALYKFLINALPILIPAISPSLDNSPFDDDDDDDNAPLLPRTVSYPATPHNNNNSSSTKRAARLSLSAHAQMVLVRKRTRRWHAALAGAVAGGLAILWEKRGRRVVVAQQMFVRGLQGTYNSYSERFGFHIPYGAVMVFSIACGQILYAFTMRPDTLPRSYINWILGASRVSGEGLKVNYHAVRENKLDVASLETILARRDTTPANASILRALHDAWLARFPSTGPPALALSYTSSAAPPLIDINTSLLDAAHTHTHAPFARFGPCSAIHPALTSCWSVPLDRFFDVFKFMLPIYSALHFLPPILLRWGVFKKDPGRVLVRSGLGSARSSAFLGAFVVIYQSTNCFKSQLYERIAASPALRRLVPAPLHQLLISKPSFWLPGFLAGLALLLEEERRRAELAMYVLPKGLESVWVAARGRGLVFRTGNWGESVLTALAMGMVMSIYQNDPEHLSGLVRRVLYQFIGPN</sequence>
<feature type="region of interest" description="Disordered" evidence="1">
    <location>
        <begin position="1"/>
        <end position="29"/>
    </location>
</feature>
<gene>
    <name evidence="3" type="ORF">C8F04DRAFT_1035248</name>
</gene>
<keyword evidence="2" id="KW-0812">Transmembrane</keyword>
<feature type="compositionally biased region" description="Polar residues" evidence="1">
    <location>
        <begin position="8"/>
        <end position="23"/>
    </location>
</feature>
<keyword evidence="4" id="KW-1185">Reference proteome</keyword>
<dbReference type="InterPro" id="IPR026749">
    <property type="entry name" value="Tmem135"/>
</dbReference>
<keyword evidence="2" id="KW-1133">Transmembrane helix</keyword>
<evidence type="ECO:0000313" key="4">
    <source>
        <dbReference type="Proteomes" id="UP001218188"/>
    </source>
</evidence>
<accession>A0AAD6T1K9</accession>
<feature type="transmembrane region" description="Helical" evidence="2">
    <location>
        <begin position="223"/>
        <end position="239"/>
    </location>
</feature>
<proteinExistence type="predicted"/>
<dbReference type="EMBL" id="JARJCM010000034">
    <property type="protein sequence ID" value="KAJ7038029.1"/>
    <property type="molecule type" value="Genomic_DNA"/>
</dbReference>
<comment type="caution">
    <text evidence="3">The sequence shown here is derived from an EMBL/GenBank/DDBJ whole genome shotgun (WGS) entry which is preliminary data.</text>
</comment>
<feature type="compositionally biased region" description="Polar residues" evidence="1">
    <location>
        <begin position="190"/>
        <end position="200"/>
    </location>
</feature>
<feature type="transmembrane region" description="Helical" evidence="2">
    <location>
        <begin position="272"/>
        <end position="291"/>
    </location>
</feature>
<dbReference type="AlphaFoldDB" id="A0AAD6T1K9"/>
<reference evidence="3" key="1">
    <citation type="submission" date="2023-03" db="EMBL/GenBank/DDBJ databases">
        <title>Massive genome expansion in bonnet fungi (Mycena s.s.) driven by repeated elements and novel gene families across ecological guilds.</title>
        <authorList>
            <consortium name="Lawrence Berkeley National Laboratory"/>
            <person name="Harder C.B."/>
            <person name="Miyauchi S."/>
            <person name="Viragh M."/>
            <person name="Kuo A."/>
            <person name="Thoen E."/>
            <person name="Andreopoulos B."/>
            <person name="Lu D."/>
            <person name="Skrede I."/>
            <person name="Drula E."/>
            <person name="Henrissat B."/>
            <person name="Morin E."/>
            <person name="Kohler A."/>
            <person name="Barry K."/>
            <person name="LaButti K."/>
            <person name="Morin E."/>
            <person name="Salamov A."/>
            <person name="Lipzen A."/>
            <person name="Mereny Z."/>
            <person name="Hegedus B."/>
            <person name="Baldrian P."/>
            <person name="Stursova M."/>
            <person name="Weitz H."/>
            <person name="Taylor A."/>
            <person name="Grigoriev I.V."/>
            <person name="Nagy L.G."/>
            <person name="Martin F."/>
            <person name="Kauserud H."/>
        </authorList>
    </citation>
    <scope>NUCLEOTIDE SEQUENCE</scope>
    <source>
        <strain evidence="3">CBHHK200</strain>
    </source>
</reference>
<evidence type="ECO:0000256" key="1">
    <source>
        <dbReference type="SAM" id="MobiDB-lite"/>
    </source>
</evidence>
<evidence type="ECO:0008006" key="5">
    <source>
        <dbReference type="Google" id="ProtNLM"/>
    </source>
</evidence>
<keyword evidence="2" id="KW-0472">Membrane</keyword>
<dbReference type="PANTHER" id="PTHR12459">
    <property type="entry name" value="TRANSMEMBRANE PROTEIN 135-RELATED"/>
    <property type="match status" value="1"/>
</dbReference>
<feature type="region of interest" description="Disordered" evidence="1">
    <location>
        <begin position="179"/>
        <end position="201"/>
    </location>
</feature>
<evidence type="ECO:0000313" key="3">
    <source>
        <dbReference type="EMBL" id="KAJ7038029.1"/>
    </source>
</evidence>
<dbReference type="Proteomes" id="UP001218188">
    <property type="component" value="Unassembled WGS sequence"/>
</dbReference>